<dbReference type="EMBL" id="SDGV01000001">
    <property type="protein sequence ID" value="THB62257.1"/>
    <property type="molecule type" value="Genomic_DNA"/>
</dbReference>
<dbReference type="Pfam" id="PF08818">
    <property type="entry name" value="DUF1801"/>
    <property type="match status" value="1"/>
</dbReference>
<evidence type="ECO:0000313" key="2">
    <source>
        <dbReference type="EMBL" id="THB62257.1"/>
    </source>
</evidence>
<dbReference type="Proteomes" id="UP000310506">
    <property type="component" value="Unassembled WGS sequence"/>
</dbReference>
<dbReference type="RefSeq" id="WP_136135643.1">
    <property type="nucleotide sequence ID" value="NZ_SDGV01000001.1"/>
</dbReference>
<name>A0A4S3B745_9ENTE</name>
<organism evidence="2 3">
    <name type="scientific">Vagococcus silagei</name>
    <dbReference type="NCBI Taxonomy" id="2508885"/>
    <lineage>
        <taxon>Bacteria</taxon>
        <taxon>Bacillati</taxon>
        <taxon>Bacillota</taxon>
        <taxon>Bacilli</taxon>
        <taxon>Lactobacillales</taxon>
        <taxon>Enterococcaceae</taxon>
        <taxon>Vagococcus</taxon>
    </lineage>
</organism>
<evidence type="ECO:0000313" key="3">
    <source>
        <dbReference type="Proteomes" id="UP000310506"/>
    </source>
</evidence>
<accession>A0A4S3B745</accession>
<dbReference type="InterPro" id="IPR014922">
    <property type="entry name" value="YdhG-like"/>
</dbReference>
<sequence length="116" mass="13478">MSLTTVDQYLETCPQERLPILNQVRQTIKEALPDAEECIKYGIPTYYQQQNLVHFSNAKTHLGFYPTPEGIIHFAKQFSPYKTSKGAVQFPFNQEIPYDLIREVSLWRLTEVKKGL</sequence>
<reference evidence="2 3" key="1">
    <citation type="submission" date="2019-01" db="EMBL/GenBank/DDBJ databases">
        <title>Vagococcus silagei sp. nov. isolated from brewer's grain.</title>
        <authorList>
            <person name="Guu J.-R."/>
        </authorList>
    </citation>
    <scope>NUCLEOTIDE SEQUENCE [LARGE SCALE GENOMIC DNA]</scope>
    <source>
        <strain evidence="2 3">2B-2</strain>
    </source>
</reference>
<protein>
    <recommendedName>
        <fullName evidence="1">YdhG-like domain-containing protein</fullName>
    </recommendedName>
</protein>
<dbReference type="AlphaFoldDB" id="A0A4S3B745"/>
<dbReference type="SUPFAM" id="SSF159888">
    <property type="entry name" value="YdhG-like"/>
    <property type="match status" value="1"/>
</dbReference>
<keyword evidence="3" id="KW-1185">Reference proteome</keyword>
<gene>
    <name evidence="2" type="ORF">ESZ54_00125</name>
</gene>
<comment type="caution">
    <text evidence="2">The sequence shown here is derived from an EMBL/GenBank/DDBJ whole genome shotgun (WGS) entry which is preliminary data.</text>
</comment>
<dbReference type="Gene3D" id="3.90.1150.200">
    <property type="match status" value="1"/>
</dbReference>
<proteinExistence type="predicted"/>
<evidence type="ECO:0000259" key="1">
    <source>
        <dbReference type="Pfam" id="PF08818"/>
    </source>
</evidence>
<feature type="domain" description="YdhG-like" evidence="1">
    <location>
        <begin position="19"/>
        <end position="104"/>
    </location>
</feature>
<dbReference type="OrthoDB" id="115213at2"/>